<sequence>MVPRSTLFTNLQANVPRLRCLPSRLLLAEYRSIEMKSPCRRNDATLNEESSSQTRWSFVRIMLLRLSRICRIDSIKISFPLCQRSMYIPPTLEYSFVEETARSGTTNQQNERPASRRTTLKIRSCSLTTDRR</sequence>
<dbReference type="AlphaFoldDB" id="A0AA40FUG2"/>
<protein>
    <submittedName>
        <fullName evidence="1">Uncharacterized protein</fullName>
    </submittedName>
</protein>
<evidence type="ECO:0000313" key="1">
    <source>
        <dbReference type="EMBL" id="KAK1125214.1"/>
    </source>
</evidence>
<organism evidence="1 2">
    <name type="scientific">Melipona bicolor</name>
    <dbReference type="NCBI Taxonomy" id="60889"/>
    <lineage>
        <taxon>Eukaryota</taxon>
        <taxon>Metazoa</taxon>
        <taxon>Ecdysozoa</taxon>
        <taxon>Arthropoda</taxon>
        <taxon>Hexapoda</taxon>
        <taxon>Insecta</taxon>
        <taxon>Pterygota</taxon>
        <taxon>Neoptera</taxon>
        <taxon>Endopterygota</taxon>
        <taxon>Hymenoptera</taxon>
        <taxon>Apocrita</taxon>
        <taxon>Aculeata</taxon>
        <taxon>Apoidea</taxon>
        <taxon>Anthophila</taxon>
        <taxon>Apidae</taxon>
        <taxon>Melipona</taxon>
    </lineage>
</organism>
<reference evidence="1" key="1">
    <citation type="submission" date="2021-10" db="EMBL/GenBank/DDBJ databases">
        <title>Melipona bicolor Genome sequencing and assembly.</title>
        <authorList>
            <person name="Araujo N.S."/>
            <person name="Arias M.C."/>
        </authorList>
    </citation>
    <scope>NUCLEOTIDE SEQUENCE</scope>
    <source>
        <strain evidence="1">USP_2M_L1-L4_2017</strain>
        <tissue evidence="1">Whole body</tissue>
    </source>
</reference>
<name>A0AA40FUG2_9HYME</name>
<dbReference type="EMBL" id="JAHYIQ010000016">
    <property type="protein sequence ID" value="KAK1125214.1"/>
    <property type="molecule type" value="Genomic_DNA"/>
</dbReference>
<accession>A0AA40FUG2</accession>
<evidence type="ECO:0000313" key="2">
    <source>
        <dbReference type="Proteomes" id="UP001177670"/>
    </source>
</evidence>
<keyword evidence="2" id="KW-1185">Reference proteome</keyword>
<proteinExistence type="predicted"/>
<dbReference type="Proteomes" id="UP001177670">
    <property type="component" value="Unassembled WGS sequence"/>
</dbReference>
<gene>
    <name evidence="1" type="ORF">K0M31_005587</name>
</gene>
<comment type="caution">
    <text evidence="1">The sequence shown here is derived from an EMBL/GenBank/DDBJ whole genome shotgun (WGS) entry which is preliminary data.</text>
</comment>